<dbReference type="OMA" id="SIMMARM"/>
<dbReference type="EMBL" id="KB446548">
    <property type="protein sequence ID" value="EME38124.1"/>
    <property type="molecule type" value="Genomic_DNA"/>
</dbReference>
<protein>
    <submittedName>
        <fullName evidence="2">Uncharacterized protein</fullName>
    </submittedName>
</protein>
<evidence type="ECO:0000313" key="2">
    <source>
        <dbReference type="EMBL" id="EME38124.1"/>
    </source>
</evidence>
<gene>
    <name evidence="2" type="ORF">DOTSEDRAFT_29709</name>
</gene>
<dbReference type="AlphaFoldDB" id="M2YHW4"/>
<dbReference type="OrthoDB" id="10461602at2759"/>
<reference evidence="3" key="1">
    <citation type="journal article" date="2012" name="PLoS Genet.">
        <title>The genomes of the fungal plant pathogens Cladosporium fulvum and Dothistroma septosporum reveal adaptation to different hosts and lifestyles but also signatures of common ancestry.</title>
        <authorList>
            <person name="de Wit P.J.G.M."/>
            <person name="van der Burgt A."/>
            <person name="Oekmen B."/>
            <person name="Stergiopoulos I."/>
            <person name="Abd-Elsalam K.A."/>
            <person name="Aerts A.L."/>
            <person name="Bahkali A.H."/>
            <person name="Beenen H.G."/>
            <person name="Chettri P."/>
            <person name="Cox M.P."/>
            <person name="Datema E."/>
            <person name="de Vries R.P."/>
            <person name="Dhillon B."/>
            <person name="Ganley A.R."/>
            <person name="Griffiths S.A."/>
            <person name="Guo Y."/>
            <person name="Hamelin R.C."/>
            <person name="Henrissat B."/>
            <person name="Kabir M.S."/>
            <person name="Jashni M.K."/>
            <person name="Kema G."/>
            <person name="Klaubauf S."/>
            <person name="Lapidus A."/>
            <person name="Levasseur A."/>
            <person name="Lindquist E."/>
            <person name="Mehrabi R."/>
            <person name="Ohm R.A."/>
            <person name="Owen T.J."/>
            <person name="Salamov A."/>
            <person name="Schwelm A."/>
            <person name="Schijlen E."/>
            <person name="Sun H."/>
            <person name="van den Burg H.A."/>
            <person name="van Ham R.C.H.J."/>
            <person name="Zhang S."/>
            <person name="Goodwin S.B."/>
            <person name="Grigoriev I.V."/>
            <person name="Collemare J."/>
            <person name="Bradshaw R.E."/>
        </authorList>
    </citation>
    <scope>NUCLEOTIDE SEQUENCE [LARGE SCALE GENOMIC DNA]</scope>
    <source>
        <strain evidence="3">NZE10 / CBS 128990</strain>
    </source>
</reference>
<accession>M2YHW4</accession>
<organism evidence="2 3">
    <name type="scientific">Dothistroma septosporum (strain NZE10 / CBS 128990)</name>
    <name type="common">Red band needle blight fungus</name>
    <name type="synonym">Mycosphaerella pini</name>
    <dbReference type="NCBI Taxonomy" id="675120"/>
    <lineage>
        <taxon>Eukaryota</taxon>
        <taxon>Fungi</taxon>
        <taxon>Dikarya</taxon>
        <taxon>Ascomycota</taxon>
        <taxon>Pezizomycotina</taxon>
        <taxon>Dothideomycetes</taxon>
        <taxon>Dothideomycetidae</taxon>
        <taxon>Mycosphaerellales</taxon>
        <taxon>Mycosphaerellaceae</taxon>
        <taxon>Dothistroma</taxon>
    </lineage>
</organism>
<feature type="compositionally biased region" description="Low complexity" evidence="1">
    <location>
        <begin position="29"/>
        <end position="47"/>
    </location>
</feature>
<dbReference type="HOGENOM" id="CLU_1111374_0_0_1"/>
<name>M2YHW4_DOTSN</name>
<proteinExistence type="predicted"/>
<evidence type="ECO:0000313" key="3">
    <source>
        <dbReference type="Proteomes" id="UP000016933"/>
    </source>
</evidence>
<feature type="region of interest" description="Disordered" evidence="1">
    <location>
        <begin position="27"/>
        <end position="47"/>
    </location>
</feature>
<sequence>MDDSSRTNSCQNLLGSIMMARMELEQDQDITPSSAISSFSDPSTSTSFPRPIVTMLPVAKIDSPKPDNRVNLARAMYKFSDFISHLHEHYQVTLPQGDASGKATVMPRSRQTSTEFRLWSEKTRRAAIQAPYIKARTQVAVQLPGLVARKSKVLSEYPGHFEEYFRLFCGDIATAAGVEHSIVHDLGFAAGLELELVVGGSWEHVAYDETEADQDIDALEVVVWQTCAFPNAYWAFCLAVAGPTVLMKIG</sequence>
<keyword evidence="3" id="KW-1185">Reference proteome</keyword>
<dbReference type="Proteomes" id="UP000016933">
    <property type="component" value="Unassembled WGS sequence"/>
</dbReference>
<reference evidence="2 3" key="2">
    <citation type="journal article" date="2012" name="PLoS Pathog.">
        <title>Diverse lifestyles and strategies of plant pathogenesis encoded in the genomes of eighteen Dothideomycetes fungi.</title>
        <authorList>
            <person name="Ohm R.A."/>
            <person name="Feau N."/>
            <person name="Henrissat B."/>
            <person name="Schoch C.L."/>
            <person name="Horwitz B.A."/>
            <person name="Barry K.W."/>
            <person name="Condon B.J."/>
            <person name="Copeland A.C."/>
            <person name="Dhillon B."/>
            <person name="Glaser F."/>
            <person name="Hesse C.N."/>
            <person name="Kosti I."/>
            <person name="LaButti K."/>
            <person name="Lindquist E.A."/>
            <person name="Lucas S."/>
            <person name="Salamov A.A."/>
            <person name="Bradshaw R.E."/>
            <person name="Ciuffetti L."/>
            <person name="Hamelin R.C."/>
            <person name="Kema G.H.J."/>
            <person name="Lawrence C."/>
            <person name="Scott J.A."/>
            <person name="Spatafora J.W."/>
            <person name="Turgeon B.G."/>
            <person name="de Wit P.J.G.M."/>
            <person name="Zhong S."/>
            <person name="Goodwin S.B."/>
            <person name="Grigoriev I.V."/>
        </authorList>
    </citation>
    <scope>NUCLEOTIDE SEQUENCE [LARGE SCALE GENOMIC DNA]</scope>
    <source>
        <strain evidence="3">NZE10 / CBS 128990</strain>
    </source>
</reference>
<evidence type="ECO:0000256" key="1">
    <source>
        <dbReference type="SAM" id="MobiDB-lite"/>
    </source>
</evidence>